<dbReference type="GO" id="GO:0055085">
    <property type="term" value="P:transmembrane transport"/>
    <property type="evidence" value="ECO:0007669"/>
    <property type="project" value="TreeGrafter"/>
</dbReference>
<keyword evidence="6 8" id="KW-0472">Membrane</keyword>
<dbReference type="STRING" id="37992.A0A4Z0YUZ6"/>
<name>A0A4Z0YUZ6_9PEZI</name>
<evidence type="ECO:0000256" key="6">
    <source>
        <dbReference type="ARBA" id="ARBA00023136"/>
    </source>
</evidence>
<keyword evidence="4 9" id="KW-0732">Signal</keyword>
<evidence type="ECO:0000256" key="2">
    <source>
        <dbReference type="ARBA" id="ARBA00010642"/>
    </source>
</evidence>
<dbReference type="Pfam" id="PF06011">
    <property type="entry name" value="TRP"/>
    <property type="match status" value="1"/>
</dbReference>
<accession>A0A4Z0YUZ6</accession>
<evidence type="ECO:0000256" key="8">
    <source>
        <dbReference type="SAM" id="Phobius"/>
    </source>
</evidence>
<dbReference type="PANTHER" id="PTHR31145">
    <property type="entry name" value="INTEGRAL MEMBRANE PROTEIN (AFU_ORTHOLOGUE AFUA_7G01610)"/>
    <property type="match status" value="1"/>
</dbReference>
<feature type="transmembrane region" description="Helical" evidence="8">
    <location>
        <begin position="537"/>
        <end position="556"/>
    </location>
</feature>
<proteinExistence type="inferred from homology"/>
<dbReference type="SMART" id="SM01320">
    <property type="entry name" value="TRP_N"/>
    <property type="match status" value="1"/>
</dbReference>
<evidence type="ECO:0000259" key="10">
    <source>
        <dbReference type="SMART" id="SM01320"/>
    </source>
</evidence>
<feature type="transmembrane region" description="Helical" evidence="8">
    <location>
        <begin position="507"/>
        <end position="525"/>
    </location>
</feature>
<organism evidence="11 12">
    <name type="scientific">Xylaria hypoxylon</name>
    <dbReference type="NCBI Taxonomy" id="37992"/>
    <lineage>
        <taxon>Eukaryota</taxon>
        <taxon>Fungi</taxon>
        <taxon>Dikarya</taxon>
        <taxon>Ascomycota</taxon>
        <taxon>Pezizomycotina</taxon>
        <taxon>Sordariomycetes</taxon>
        <taxon>Xylariomycetidae</taxon>
        <taxon>Xylariales</taxon>
        <taxon>Xylariaceae</taxon>
        <taxon>Xylaria</taxon>
    </lineage>
</organism>
<reference evidence="11 12" key="1">
    <citation type="submission" date="2019-03" db="EMBL/GenBank/DDBJ databases">
        <title>Draft genome sequence of Xylaria hypoxylon DSM 108379, a ubiquitous saprotrophic-parasitic fungi on hardwood.</title>
        <authorList>
            <person name="Buettner E."/>
            <person name="Leonhardt S."/>
            <person name="Gebauer A.M."/>
            <person name="Liers C."/>
            <person name="Hofrichter M."/>
            <person name="Kellner H."/>
        </authorList>
    </citation>
    <scope>NUCLEOTIDE SEQUENCE [LARGE SCALE GENOMIC DNA]</scope>
    <source>
        <strain evidence="11 12">DSM 108379</strain>
    </source>
</reference>
<feature type="region of interest" description="Disordered" evidence="7">
    <location>
        <begin position="643"/>
        <end position="743"/>
    </location>
</feature>
<dbReference type="PANTHER" id="PTHR31145:SF2">
    <property type="entry name" value="FLAVIN CARRIER PROTEIN 2"/>
    <property type="match status" value="1"/>
</dbReference>
<dbReference type="OrthoDB" id="5212126at2759"/>
<feature type="compositionally biased region" description="Polar residues" evidence="7">
    <location>
        <begin position="708"/>
        <end position="734"/>
    </location>
</feature>
<feature type="transmembrane region" description="Helical" evidence="8">
    <location>
        <begin position="480"/>
        <end position="501"/>
    </location>
</feature>
<evidence type="ECO:0000313" key="11">
    <source>
        <dbReference type="EMBL" id="TGJ82243.1"/>
    </source>
</evidence>
<dbReference type="AlphaFoldDB" id="A0A4Z0YUZ6"/>
<dbReference type="InterPro" id="IPR010308">
    <property type="entry name" value="TRP_C"/>
</dbReference>
<comment type="similarity">
    <text evidence="2">Belongs to the transient receptor potential (TRP) ion channel family.</text>
</comment>
<sequence>MRFFSVRPALLLSALAAVQPGFAAGPMLSSTSLNSCQPNSQFTASLFHVVYTPNNNSASVNVVATSSIEGNVTFDVSVVAYGYQIIKQSVDPCELGLGGLCPMTAGKIPLKFNFDVDPSAKDQIPGIAYTFPDLDATVRVVLNNTKTHESVGCVEADVSNGKTVDLLAVKWVLAVIAGLVLCSSAVLNGLGHANAAAHIASGALSLFGFFQSQAILGMTSVHLPPVVQSWTQDFQWTMGIINVNFLQDIFTWYQRATGGTPSTIFDSLTTVSVQVEKRALSVLPDAAVGIYRRSAALIPRATTELLKRGNVMTGSGSYIVYGIQRVAFRANIETTNLFLTGLVFYSLLVVFTIAGIAAFKGYCELAAKKKWMKSDTFLEFRNGWLTILKGILFRLTLIGYPQMTILCLWEFTQLDSPAEVVLAIFFLVGMTVTLGWAAFKVIRIARRSVAMHRNPAYILFSDPHALNKWGFLYVQFRASAYYFVIPVLGYTFVKSLFIAFAQGSGTAQAIGFLLIEAAALIGVSVLRPWMDKSTNSFNISICAVNFINAIFLLIFSDVFDQPALVNGVIGLILFFLNAIFATVLLIMVIVSTALVFYRKNPDGRYQFMADDRTSFMKSQSQLTGTTELDALAATARGDKAGYYKPGLDLDDDNESISSESMRRRADSRLSVPIGASPPQQNRPRSPVDPSVPLFPSNNNPSRSVSPYGPSSASAFRAQNNSTPTSFRAQNNASPWQRGAGYDH</sequence>
<dbReference type="Pfam" id="PF14558">
    <property type="entry name" value="TRP_N"/>
    <property type="match status" value="1"/>
</dbReference>
<feature type="signal peptide" evidence="9">
    <location>
        <begin position="1"/>
        <end position="23"/>
    </location>
</feature>
<feature type="transmembrane region" description="Helical" evidence="8">
    <location>
        <begin position="568"/>
        <end position="597"/>
    </location>
</feature>
<dbReference type="Proteomes" id="UP000297716">
    <property type="component" value="Unassembled WGS sequence"/>
</dbReference>
<keyword evidence="3 8" id="KW-0812">Transmembrane</keyword>
<dbReference type="InterPro" id="IPR040241">
    <property type="entry name" value="TRP_Flc/Pkd2-like"/>
</dbReference>
<evidence type="ECO:0000256" key="5">
    <source>
        <dbReference type="ARBA" id="ARBA00022989"/>
    </source>
</evidence>
<feature type="chain" id="PRO_5021245376" description="ML-like domain-containing protein" evidence="9">
    <location>
        <begin position="24"/>
        <end position="743"/>
    </location>
</feature>
<feature type="transmembrane region" description="Helical" evidence="8">
    <location>
        <begin position="420"/>
        <end position="439"/>
    </location>
</feature>
<keyword evidence="12" id="KW-1185">Reference proteome</keyword>
<evidence type="ECO:0000256" key="9">
    <source>
        <dbReference type="SAM" id="SignalP"/>
    </source>
</evidence>
<feature type="domain" description="ML-like" evidence="10">
    <location>
        <begin position="26"/>
        <end position="165"/>
    </location>
</feature>
<evidence type="ECO:0000256" key="4">
    <source>
        <dbReference type="ARBA" id="ARBA00022729"/>
    </source>
</evidence>
<evidence type="ECO:0000256" key="3">
    <source>
        <dbReference type="ARBA" id="ARBA00022692"/>
    </source>
</evidence>
<evidence type="ECO:0000313" key="12">
    <source>
        <dbReference type="Proteomes" id="UP000297716"/>
    </source>
</evidence>
<comment type="caution">
    <text evidence="11">The sequence shown here is derived from an EMBL/GenBank/DDBJ whole genome shotgun (WGS) entry which is preliminary data.</text>
</comment>
<dbReference type="EMBL" id="SKBN01000136">
    <property type="protein sequence ID" value="TGJ82243.1"/>
    <property type="molecule type" value="Genomic_DNA"/>
</dbReference>
<feature type="transmembrane region" description="Helical" evidence="8">
    <location>
        <begin position="337"/>
        <end position="359"/>
    </location>
</feature>
<dbReference type="GO" id="GO:0009272">
    <property type="term" value="P:fungal-type cell wall biogenesis"/>
    <property type="evidence" value="ECO:0007669"/>
    <property type="project" value="TreeGrafter"/>
</dbReference>
<keyword evidence="5 8" id="KW-1133">Transmembrane helix</keyword>
<comment type="subcellular location">
    <subcellularLocation>
        <location evidence="1">Membrane</location>
        <topology evidence="1">Multi-pass membrane protein</topology>
    </subcellularLocation>
</comment>
<protein>
    <recommendedName>
        <fullName evidence="10">ML-like domain-containing protein</fullName>
    </recommendedName>
</protein>
<dbReference type="InterPro" id="IPR032800">
    <property type="entry name" value="TRP_N"/>
</dbReference>
<evidence type="ECO:0000256" key="1">
    <source>
        <dbReference type="ARBA" id="ARBA00004141"/>
    </source>
</evidence>
<gene>
    <name evidence="11" type="ORF">E0Z10_g6526</name>
</gene>
<dbReference type="GO" id="GO:0016020">
    <property type="term" value="C:membrane"/>
    <property type="evidence" value="ECO:0007669"/>
    <property type="project" value="UniProtKB-SubCell"/>
</dbReference>
<evidence type="ECO:0000256" key="7">
    <source>
        <dbReference type="SAM" id="MobiDB-lite"/>
    </source>
</evidence>
<feature type="compositionally biased region" description="Low complexity" evidence="7">
    <location>
        <begin position="695"/>
        <end position="706"/>
    </location>
</feature>